<dbReference type="Proteomes" id="UP001549112">
    <property type="component" value="Unassembled WGS sequence"/>
</dbReference>
<dbReference type="SUPFAM" id="SSF103473">
    <property type="entry name" value="MFS general substrate transporter"/>
    <property type="match status" value="1"/>
</dbReference>
<evidence type="ECO:0000259" key="8">
    <source>
        <dbReference type="PROSITE" id="PS50850"/>
    </source>
</evidence>
<evidence type="ECO:0000256" key="2">
    <source>
        <dbReference type="ARBA" id="ARBA00022448"/>
    </source>
</evidence>
<dbReference type="InterPro" id="IPR047200">
    <property type="entry name" value="MFS_YcaD-like"/>
</dbReference>
<feature type="transmembrane region" description="Helical" evidence="7">
    <location>
        <begin position="105"/>
        <end position="126"/>
    </location>
</feature>
<accession>A0ABV2FNE4</accession>
<dbReference type="CDD" id="cd17477">
    <property type="entry name" value="MFS_YcaD_like"/>
    <property type="match status" value="1"/>
</dbReference>
<feature type="transmembrane region" description="Helical" evidence="7">
    <location>
        <begin position="165"/>
        <end position="187"/>
    </location>
</feature>
<evidence type="ECO:0000313" key="10">
    <source>
        <dbReference type="Proteomes" id="UP001549112"/>
    </source>
</evidence>
<comment type="subcellular location">
    <subcellularLocation>
        <location evidence="1">Cell membrane</location>
        <topology evidence="1">Multi-pass membrane protein</topology>
    </subcellularLocation>
</comment>
<organism evidence="9 10">
    <name type="scientific">Bartonella japonica</name>
    <dbReference type="NCBI Taxonomy" id="357761"/>
    <lineage>
        <taxon>Bacteria</taxon>
        <taxon>Pseudomonadati</taxon>
        <taxon>Pseudomonadota</taxon>
        <taxon>Alphaproteobacteria</taxon>
        <taxon>Hyphomicrobiales</taxon>
        <taxon>Bartonellaceae</taxon>
        <taxon>Bartonella</taxon>
    </lineage>
</organism>
<dbReference type="PANTHER" id="PTHR23521">
    <property type="entry name" value="TRANSPORTER MFS SUPERFAMILY"/>
    <property type="match status" value="1"/>
</dbReference>
<evidence type="ECO:0000256" key="3">
    <source>
        <dbReference type="ARBA" id="ARBA00022475"/>
    </source>
</evidence>
<feature type="transmembrane region" description="Helical" evidence="7">
    <location>
        <begin position="244"/>
        <end position="263"/>
    </location>
</feature>
<evidence type="ECO:0000256" key="7">
    <source>
        <dbReference type="SAM" id="Phobius"/>
    </source>
</evidence>
<feature type="transmembrane region" description="Helical" evidence="7">
    <location>
        <begin position="215"/>
        <end position="238"/>
    </location>
</feature>
<feature type="transmembrane region" description="Helical" evidence="7">
    <location>
        <begin position="275"/>
        <end position="297"/>
    </location>
</feature>
<dbReference type="PROSITE" id="PS50850">
    <property type="entry name" value="MFS"/>
    <property type="match status" value="1"/>
</dbReference>
<comment type="caution">
    <text evidence="9">The sequence shown here is derived from an EMBL/GenBank/DDBJ whole genome shotgun (WGS) entry which is preliminary data.</text>
</comment>
<keyword evidence="10" id="KW-1185">Reference proteome</keyword>
<reference evidence="9 10" key="1">
    <citation type="submission" date="2024-06" db="EMBL/GenBank/DDBJ databases">
        <title>Genomic Encyclopedia of Type Strains, Phase IV (KMG-IV): sequencing the most valuable type-strain genomes for metagenomic binning, comparative biology and taxonomic classification.</title>
        <authorList>
            <person name="Goeker M."/>
        </authorList>
    </citation>
    <scope>NUCLEOTIDE SEQUENCE [LARGE SCALE GENOMIC DNA]</scope>
    <source>
        <strain evidence="9 10">DSM 23650</strain>
    </source>
</reference>
<feature type="transmembrane region" description="Helical" evidence="7">
    <location>
        <begin position="303"/>
        <end position="323"/>
    </location>
</feature>
<evidence type="ECO:0000256" key="6">
    <source>
        <dbReference type="ARBA" id="ARBA00023136"/>
    </source>
</evidence>
<evidence type="ECO:0000313" key="9">
    <source>
        <dbReference type="EMBL" id="MET3559985.1"/>
    </source>
</evidence>
<dbReference type="InterPro" id="IPR020846">
    <property type="entry name" value="MFS_dom"/>
</dbReference>
<evidence type="ECO:0000256" key="4">
    <source>
        <dbReference type="ARBA" id="ARBA00022692"/>
    </source>
</evidence>
<dbReference type="InterPro" id="IPR011701">
    <property type="entry name" value="MFS"/>
</dbReference>
<proteinExistence type="predicted"/>
<feature type="transmembrane region" description="Helical" evidence="7">
    <location>
        <begin position="362"/>
        <end position="381"/>
    </location>
</feature>
<feature type="transmembrane region" description="Helical" evidence="7">
    <location>
        <begin position="81"/>
        <end position="99"/>
    </location>
</feature>
<gene>
    <name evidence="9" type="ORF">ABID39_000672</name>
</gene>
<dbReference type="Pfam" id="PF07690">
    <property type="entry name" value="MFS_1"/>
    <property type="match status" value="1"/>
</dbReference>
<feature type="transmembrane region" description="Helical" evidence="7">
    <location>
        <begin position="138"/>
        <end position="159"/>
    </location>
</feature>
<keyword evidence="2" id="KW-0813">Transport</keyword>
<protein>
    <submittedName>
        <fullName evidence="9">MFS family permease</fullName>
    </submittedName>
</protein>
<sequence length="390" mass="42614">MIKKSLNSQNNSLRAIIAAITTIGTVGIALGMGIQLVSLLMAEKGISNSTIGYSGTIGGIATIIAAIFTARITLHLGTAKAIMLMISIGYLSFLGFYFFESIWIWFVLKFILHFTMTVTFILSEFWINSYAPHKKRGLVLSIYAITLGLAFAIGSMLLVKVGTQGIVPFAIGCIFTVLAFIPILAAWKLSPKFRGKQHTSFIPYLFRVPSSMMAVFVYGAIQMGTLTLIAPFTLSIGYNGDEAAHFMTTLALGSVFLLIPISVISDYAKDQRYPLIGCAILGFLGTFIIPWIIQYTWILMFDLFLLGGVSAGLYTIGLAHLGVRFKEHELATANSAFIFCYGIGMLIGPTIIGQTMDIFKPFGFSTAMACFFGLYVILVFVQLMRKLISS</sequence>
<dbReference type="EMBL" id="JBEPLT010000005">
    <property type="protein sequence ID" value="MET3559985.1"/>
    <property type="molecule type" value="Genomic_DNA"/>
</dbReference>
<feature type="transmembrane region" description="Helical" evidence="7">
    <location>
        <begin position="335"/>
        <end position="356"/>
    </location>
</feature>
<keyword evidence="6 7" id="KW-0472">Membrane</keyword>
<keyword evidence="4 7" id="KW-0812">Transmembrane</keyword>
<dbReference type="Gene3D" id="1.20.1250.20">
    <property type="entry name" value="MFS general substrate transporter like domains"/>
    <property type="match status" value="2"/>
</dbReference>
<feature type="transmembrane region" description="Helical" evidence="7">
    <location>
        <begin position="50"/>
        <end position="69"/>
    </location>
</feature>
<name>A0ABV2FNE4_9HYPH</name>
<keyword evidence="3" id="KW-1003">Cell membrane</keyword>
<feature type="domain" description="Major facilitator superfamily (MFS) profile" evidence="8">
    <location>
        <begin position="15"/>
        <end position="390"/>
    </location>
</feature>
<feature type="transmembrane region" description="Helical" evidence="7">
    <location>
        <begin position="12"/>
        <end position="38"/>
    </location>
</feature>
<dbReference type="RefSeq" id="WP_354186014.1">
    <property type="nucleotide sequence ID" value="NZ_JBEPLT010000005.1"/>
</dbReference>
<dbReference type="PANTHER" id="PTHR23521:SF2">
    <property type="entry name" value="TRANSPORTER MFS SUPERFAMILY"/>
    <property type="match status" value="1"/>
</dbReference>
<evidence type="ECO:0000256" key="1">
    <source>
        <dbReference type="ARBA" id="ARBA00004651"/>
    </source>
</evidence>
<evidence type="ECO:0000256" key="5">
    <source>
        <dbReference type="ARBA" id="ARBA00022989"/>
    </source>
</evidence>
<keyword evidence="5 7" id="KW-1133">Transmembrane helix</keyword>
<dbReference type="InterPro" id="IPR036259">
    <property type="entry name" value="MFS_trans_sf"/>
</dbReference>